<dbReference type="InterPro" id="IPR017738">
    <property type="entry name" value="T6SS-assoc_VCA0118"/>
</dbReference>
<evidence type="ECO:0000313" key="2">
    <source>
        <dbReference type="Proteomes" id="UP001106592"/>
    </source>
</evidence>
<evidence type="ECO:0000313" key="1">
    <source>
        <dbReference type="EMBL" id="MBV6290206.1"/>
    </source>
</evidence>
<sequence length="208" mass="22346">ASGAAQVAATPATDRDCTRIVSSLERLACFDQAAGTPILIPAVKSRPAVRAMPPTIALLQANEARRQAGQSGFVMSITPENSVMPLDQVMISAPAIEAADHRVYLAISCQSNISRLQLLLDEPLTRHSADIQLLLDGRAISQTRPWRVLEGGWVVDAGRGLPAVDLIKRLGSGSRIQVHSDEVSLQGLLFDADGLAPLIEEERKACHW</sequence>
<keyword evidence="2" id="KW-1185">Reference proteome</keyword>
<proteinExistence type="predicted"/>
<dbReference type="AlphaFoldDB" id="A0A9Q2XNA8"/>
<dbReference type="Pfam" id="PF11319">
    <property type="entry name" value="VasI"/>
    <property type="match status" value="1"/>
</dbReference>
<protein>
    <submittedName>
        <fullName evidence="1">Type VI secretion system-associated protein TagO</fullName>
    </submittedName>
</protein>
<dbReference type="EMBL" id="JAHTBI010000117">
    <property type="protein sequence ID" value="MBV6290206.1"/>
    <property type="molecule type" value="Genomic_DNA"/>
</dbReference>
<comment type="caution">
    <text evidence="1">The sequence shown here is derived from an EMBL/GenBank/DDBJ whole genome shotgun (WGS) entry which is preliminary data.</text>
</comment>
<reference evidence="1" key="1">
    <citation type="journal article" date="2022" name="Int. J. Syst. Evol. Microbiol.">
        <title>Pseudomonas aegrilactucae sp. nov. and Pseudomonas morbosilactucae sp. nov., pathogens causing bacterial rot of lettuce in Japan.</title>
        <authorList>
            <person name="Sawada H."/>
            <person name="Fujikawa T."/>
            <person name="Satou M."/>
        </authorList>
    </citation>
    <scope>NUCLEOTIDE SEQUENCE</scope>
    <source>
        <strain evidence="1">MAFF 301350</strain>
    </source>
</reference>
<dbReference type="Proteomes" id="UP001106592">
    <property type="component" value="Unassembled WGS sequence"/>
</dbReference>
<organism evidence="1 2">
    <name type="scientific">Pseudomonas aegrilactucae</name>
    <dbReference type="NCBI Taxonomy" id="2854028"/>
    <lineage>
        <taxon>Bacteria</taxon>
        <taxon>Pseudomonadati</taxon>
        <taxon>Pseudomonadota</taxon>
        <taxon>Gammaproteobacteria</taxon>
        <taxon>Pseudomonadales</taxon>
        <taxon>Pseudomonadaceae</taxon>
        <taxon>Pseudomonas</taxon>
    </lineage>
</organism>
<feature type="non-terminal residue" evidence="1">
    <location>
        <position position="1"/>
    </location>
</feature>
<dbReference type="RefSeq" id="WP_217978207.1">
    <property type="nucleotide sequence ID" value="NZ_JAHTBI010000117.1"/>
</dbReference>
<accession>A0A9Q2XNA8</accession>
<dbReference type="NCBIfam" id="TIGR03360">
    <property type="entry name" value="VI_minor_1"/>
    <property type="match status" value="1"/>
</dbReference>
<gene>
    <name evidence="1" type="primary">tagO</name>
    <name evidence="1" type="ORF">KUO17_24835</name>
</gene>
<name>A0A9Q2XNA8_9PSED</name>
<reference evidence="1" key="2">
    <citation type="journal article" date="2023" name="Plant Pathol.">
        <title>Dismantling and reorganizing Pseudomonas marginalis sensu#lato.</title>
        <authorList>
            <person name="Sawada H."/>
            <person name="Fujikawa T."/>
            <person name="Satou M."/>
        </authorList>
    </citation>
    <scope>NUCLEOTIDE SEQUENCE</scope>
    <source>
        <strain evidence="1">MAFF 301350</strain>
    </source>
</reference>